<name>A0A284RHB0_ARMOS</name>
<reference evidence="3" key="1">
    <citation type="journal article" date="2017" name="Nat. Ecol. Evol.">
        <title>Genome expansion and lineage-specific genetic innovations in the forest pathogenic fungi Armillaria.</title>
        <authorList>
            <person name="Sipos G."/>
            <person name="Prasanna A.N."/>
            <person name="Walter M.C."/>
            <person name="O'Connor E."/>
            <person name="Balint B."/>
            <person name="Krizsan K."/>
            <person name="Kiss B."/>
            <person name="Hess J."/>
            <person name="Varga T."/>
            <person name="Slot J."/>
            <person name="Riley R."/>
            <person name="Boka B."/>
            <person name="Rigling D."/>
            <person name="Barry K."/>
            <person name="Lee J."/>
            <person name="Mihaltcheva S."/>
            <person name="LaButti K."/>
            <person name="Lipzen A."/>
            <person name="Waldron R."/>
            <person name="Moloney N.M."/>
            <person name="Sperisen C."/>
            <person name="Kredics L."/>
            <person name="Vagvoelgyi C."/>
            <person name="Patrignani A."/>
            <person name="Fitzpatrick D."/>
            <person name="Nagy I."/>
            <person name="Doyle S."/>
            <person name="Anderson J.B."/>
            <person name="Grigoriev I.V."/>
            <person name="Gueldener U."/>
            <person name="Muensterkoetter M."/>
            <person name="Nagy L.G."/>
        </authorList>
    </citation>
    <scope>NUCLEOTIDE SEQUENCE [LARGE SCALE GENOMIC DNA]</scope>
    <source>
        <strain evidence="3">C18/9</strain>
    </source>
</reference>
<keyword evidence="3" id="KW-1185">Reference proteome</keyword>
<evidence type="ECO:0000313" key="3">
    <source>
        <dbReference type="Proteomes" id="UP000219338"/>
    </source>
</evidence>
<proteinExistence type="predicted"/>
<evidence type="ECO:0000313" key="2">
    <source>
        <dbReference type="EMBL" id="SJL08149.1"/>
    </source>
</evidence>
<dbReference type="AlphaFoldDB" id="A0A284RHB0"/>
<dbReference type="EMBL" id="FUEG01000009">
    <property type="protein sequence ID" value="SJL08149.1"/>
    <property type="molecule type" value="Genomic_DNA"/>
</dbReference>
<feature type="compositionally biased region" description="Basic and acidic residues" evidence="1">
    <location>
        <begin position="1"/>
        <end position="11"/>
    </location>
</feature>
<sequence length="119" mass="13090">MSHEANEDRADAILPPSEILRQQTQEFDSSLPKEDVLTSGRKQSGTQFPARRTLPQTKNYTGPAHRRSNGSSHISSNWHLSNVCSMCAQGLDLPDLVMKRSSIIAVGVLSGVSIQYSEH</sequence>
<protein>
    <submittedName>
        <fullName evidence="2">Uncharacterized protein</fullName>
    </submittedName>
</protein>
<gene>
    <name evidence="2" type="ORF">ARMOST_11512</name>
</gene>
<accession>A0A284RHB0</accession>
<feature type="region of interest" description="Disordered" evidence="1">
    <location>
        <begin position="1"/>
        <end position="73"/>
    </location>
</feature>
<dbReference type="Proteomes" id="UP000219338">
    <property type="component" value="Unassembled WGS sequence"/>
</dbReference>
<evidence type="ECO:0000256" key="1">
    <source>
        <dbReference type="SAM" id="MobiDB-lite"/>
    </source>
</evidence>
<organism evidence="2 3">
    <name type="scientific">Armillaria ostoyae</name>
    <name type="common">Armillaria root rot fungus</name>
    <dbReference type="NCBI Taxonomy" id="47428"/>
    <lineage>
        <taxon>Eukaryota</taxon>
        <taxon>Fungi</taxon>
        <taxon>Dikarya</taxon>
        <taxon>Basidiomycota</taxon>
        <taxon>Agaricomycotina</taxon>
        <taxon>Agaricomycetes</taxon>
        <taxon>Agaricomycetidae</taxon>
        <taxon>Agaricales</taxon>
        <taxon>Marasmiineae</taxon>
        <taxon>Physalacriaceae</taxon>
        <taxon>Armillaria</taxon>
    </lineage>
</organism>